<feature type="domain" description="T-SNARE coiled-coil homology" evidence="7">
    <location>
        <begin position="345"/>
        <end position="407"/>
    </location>
</feature>
<evidence type="ECO:0000256" key="1">
    <source>
        <dbReference type="ARBA" id="ARBA00004429"/>
    </source>
</evidence>
<dbReference type="PROSITE" id="PS50192">
    <property type="entry name" value="T_SNARE"/>
    <property type="match status" value="1"/>
</dbReference>
<dbReference type="SMART" id="SM00283">
    <property type="entry name" value="MA"/>
    <property type="match status" value="1"/>
</dbReference>
<evidence type="ECO:0000256" key="2">
    <source>
        <dbReference type="ARBA" id="ARBA00022519"/>
    </source>
</evidence>
<gene>
    <name evidence="8" type="ORF">EV664_10894</name>
</gene>
<dbReference type="InterPro" id="IPR039379">
    <property type="entry name" value="Protoglobin_sensor_dom"/>
</dbReference>
<dbReference type="Pfam" id="PF00015">
    <property type="entry name" value="MCPsignal"/>
    <property type="match status" value="1"/>
</dbReference>
<dbReference type="InterPro" id="IPR000727">
    <property type="entry name" value="T_SNARE_dom"/>
</dbReference>
<evidence type="ECO:0000256" key="5">
    <source>
        <dbReference type="PROSITE-ProRule" id="PRU00284"/>
    </source>
</evidence>
<keyword evidence="9" id="KW-1185">Reference proteome</keyword>
<dbReference type="GO" id="GO:0004888">
    <property type="term" value="F:transmembrane signaling receptor activity"/>
    <property type="evidence" value="ECO:0007669"/>
    <property type="project" value="InterPro"/>
</dbReference>
<dbReference type="Gene3D" id="1.10.287.950">
    <property type="entry name" value="Methyl-accepting chemotaxis protein"/>
    <property type="match status" value="1"/>
</dbReference>
<dbReference type="EMBL" id="SNWD01000008">
    <property type="protein sequence ID" value="TDN81152.1"/>
    <property type="molecule type" value="Genomic_DNA"/>
</dbReference>
<reference evidence="8 9" key="1">
    <citation type="submission" date="2019-03" db="EMBL/GenBank/DDBJ databases">
        <title>Genomic Encyclopedia of Type Strains, Phase IV (KMG-IV): sequencing the most valuable type-strain genomes for metagenomic binning, comparative biology and taxonomic classification.</title>
        <authorList>
            <person name="Goeker M."/>
        </authorList>
    </citation>
    <scope>NUCLEOTIDE SEQUENCE [LARGE SCALE GENOMIC DNA]</scope>
    <source>
        <strain evidence="8 9">DSM 25059</strain>
    </source>
</reference>
<evidence type="ECO:0000259" key="7">
    <source>
        <dbReference type="PROSITE" id="PS50192"/>
    </source>
</evidence>
<dbReference type="GO" id="GO:0020037">
    <property type="term" value="F:heme binding"/>
    <property type="evidence" value="ECO:0007669"/>
    <property type="project" value="InterPro"/>
</dbReference>
<dbReference type="RefSeq" id="WP_133496006.1">
    <property type="nucleotide sequence ID" value="NZ_BMLU01000008.1"/>
</dbReference>
<evidence type="ECO:0000259" key="6">
    <source>
        <dbReference type="PROSITE" id="PS50111"/>
    </source>
</evidence>
<keyword evidence="2" id="KW-1003">Cell membrane</keyword>
<dbReference type="PANTHER" id="PTHR32089:SF112">
    <property type="entry name" value="LYSOZYME-LIKE PROTEIN-RELATED"/>
    <property type="match status" value="1"/>
</dbReference>
<dbReference type="InterPro" id="IPR012292">
    <property type="entry name" value="Globin/Proto"/>
</dbReference>
<dbReference type="SUPFAM" id="SSF46458">
    <property type="entry name" value="Globin-like"/>
    <property type="match status" value="1"/>
</dbReference>
<sequence length="449" mass="47253">MGVSNEIVDRLAYVGFTDEMRDQLAAFLPTLESALPAMVDAFYANLNRWPNLSGKFSGSGAMSRAGSAQISHWKKLFSGKFDDEYVASVRQIGMVHSRIGLEPQWYLGGYSFLLRHIFEHVGKVTGRKGLGTGQSVKATKLCAAINMAALIDMDLAISGYIFENKASYDAKLSGLASEFEANVGSLVERLASSSNELEGTARSMTESSDQTNKRAMTVAAAAEQASAGVQTVASAAEELAASIQLIAQQMGESSRTTDRAVADARRTDEIVRTLATGAEQIGNVIGMIGQIAGKTNMLALNASIEAARAGEAGKAFEVVAAEVKTLASQTERMTEEVELQVRAIQVSTREAVSALETISGTIAQVAEIAGTINNAVNQQNSATAEISRNIQQTAAATQEVSTNIVSVSQASEVSGAAASQVYTSAGDLSERANSLSGEVGQFLAKVRAA</sequence>
<comment type="subcellular location">
    <subcellularLocation>
        <location evidence="1">Cell inner membrane</location>
        <topology evidence="1">Multi-pass membrane protein</topology>
    </subcellularLocation>
</comment>
<dbReference type="CDD" id="cd01068">
    <property type="entry name" value="globin_sensor"/>
    <property type="match status" value="1"/>
</dbReference>
<keyword evidence="2" id="KW-0997">Cell inner membrane</keyword>
<dbReference type="GO" id="GO:0019825">
    <property type="term" value="F:oxygen binding"/>
    <property type="evidence" value="ECO:0007669"/>
    <property type="project" value="InterPro"/>
</dbReference>
<dbReference type="AlphaFoldDB" id="A0A4R6FID2"/>
<dbReference type="Proteomes" id="UP000295493">
    <property type="component" value="Unassembled WGS sequence"/>
</dbReference>
<dbReference type="InterPro" id="IPR044398">
    <property type="entry name" value="Globin-sensor_dom"/>
</dbReference>
<dbReference type="InterPro" id="IPR009050">
    <property type="entry name" value="Globin-like_sf"/>
</dbReference>
<dbReference type="SUPFAM" id="SSF58104">
    <property type="entry name" value="Methyl-accepting chemotaxis protein (MCP) signaling domain"/>
    <property type="match status" value="1"/>
</dbReference>
<evidence type="ECO:0000256" key="4">
    <source>
        <dbReference type="ARBA" id="ARBA00029447"/>
    </source>
</evidence>
<proteinExistence type="inferred from homology"/>
<name>A0A4R6FID2_9SPHN</name>
<dbReference type="Gene3D" id="1.10.490.10">
    <property type="entry name" value="Globins"/>
    <property type="match status" value="1"/>
</dbReference>
<keyword evidence="2" id="KW-0472">Membrane</keyword>
<dbReference type="OrthoDB" id="5292010at2"/>
<feature type="domain" description="Methyl-accepting transducer" evidence="6">
    <location>
        <begin position="186"/>
        <end position="429"/>
    </location>
</feature>
<dbReference type="InterPro" id="IPR004089">
    <property type="entry name" value="MCPsignal_dom"/>
</dbReference>
<dbReference type="PANTHER" id="PTHR32089">
    <property type="entry name" value="METHYL-ACCEPTING CHEMOTAXIS PROTEIN MCPB"/>
    <property type="match status" value="1"/>
</dbReference>
<accession>A0A4R6FID2</accession>
<protein>
    <submittedName>
        <fullName evidence="8">Methyl-accepting chemotaxis protein (MCP) signaling protein</fullName>
    </submittedName>
</protein>
<keyword evidence="3 5" id="KW-0807">Transducer</keyword>
<dbReference type="PRINTS" id="PR00260">
    <property type="entry name" value="CHEMTRNSDUCR"/>
</dbReference>
<evidence type="ECO:0000256" key="3">
    <source>
        <dbReference type="ARBA" id="ARBA00023224"/>
    </source>
</evidence>
<dbReference type="GO" id="GO:0006935">
    <property type="term" value="P:chemotaxis"/>
    <property type="evidence" value="ECO:0007669"/>
    <property type="project" value="InterPro"/>
</dbReference>
<comment type="similarity">
    <text evidence="4">Belongs to the methyl-accepting chemotaxis (MCP) protein family.</text>
</comment>
<evidence type="ECO:0000313" key="8">
    <source>
        <dbReference type="EMBL" id="TDN81152.1"/>
    </source>
</evidence>
<dbReference type="PROSITE" id="PS50111">
    <property type="entry name" value="CHEMOTAXIS_TRANSDUC_2"/>
    <property type="match status" value="1"/>
</dbReference>
<organism evidence="8 9">
    <name type="scientific">Stakelama pacifica</name>
    <dbReference type="NCBI Taxonomy" id="517720"/>
    <lineage>
        <taxon>Bacteria</taxon>
        <taxon>Pseudomonadati</taxon>
        <taxon>Pseudomonadota</taxon>
        <taxon>Alphaproteobacteria</taxon>
        <taxon>Sphingomonadales</taxon>
        <taxon>Sphingomonadaceae</taxon>
        <taxon>Stakelama</taxon>
    </lineage>
</organism>
<dbReference type="Pfam" id="PF11563">
    <property type="entry name" value="Protoglobin"/>
    <property type="match status" value="1"/>
</dbReference>
<comment type="caution">
    <text evidence="8">The sequence shown here is derived from an EMBL/GenBank/DDBJ whole genome shotgun (WGS) entry which is preliminary data.</text>
</comment>
<dbReference type="GO" id="GO:0005886">
    <property type="term" value="C:plasma membrane"/>
    <property type="evidence" value="ECO:0007669"/>
    <property type="project" value="UniProtKB-SubCell"/>
</dbReference>
<evidence type="ECO:0000313" key="9">
    <source>
        <dbReference type="Proteomes" id="UP000295493"/>
    </source>
</evidence>
<dbReference type="GO" id="GO:0007165">
    <property type="term" value="P:signal transduction"/>
    <property type="evidence" value="ECO:0007669"/>
    <property type="project" value="UniProtKB-KW"/>
</dbReference>
<dbReference type="InterPro" id="IPR004090">
    <property type="entry name" value="Chemotax_Me-accpt_rcpt"/>
</dbReference>